<proteinExistence type="predicted"/>
<evidence type="ECO:0000313" key="1">
    <source>
        <dbReference type="EMBL" id="OOL81749.1"/>
    </source>
</evidence>
<reference evidence="1 2" key="1">
    <citation type="submission" date="2017-01" db="EMBL/GenBank/DDBJ databases">
        <title>Complete Genome Sequence of Dolosigranulum pigrum isolated from a Patient with interstitial lung disease.</title>
        <authorList>
            <person name="Mukhopadhyay R."/>
            <person name="Joaquin J."/>
            <person name="Hogue R."/>
            <person name="Fitzgerald S."/>
            <person name="Jospin G."/>
            <person name="Eisen J.A."/>
            <person name="Chaturvedi V."/>
        </authorList>
    </citation>
    <scope>NUCLEOTIDE SEQUENCE [LARGE SCALE GENOMIC DNA]</scope>
    <source>
        <strain evidence="1 2">15S00348</strain>
    </source>
</reference>
<comment type="caution">
    <text evidence="1">The sequence shown here is derived from an EMBL/GenBank/DDBJ whole genome shotgun (WGS) entry which is preliminary data.</text>
</comment>
<organism evidence="1 2">
    <name type="scientific">Dolosigranulum pigrum</name>
    <dbReference type="NCBI Taxonomy" id="29394"/>
    <lineage>
        <taxon>Bacteria</taxon>
        <taxon>Bacillati</taxon>
        <taxon>Bacillota</taxon>
        <taxon>Bacilli</taxon>
        <taxon>Lactobacillales</taxon>
        <taxon>Carnobacteriaceae</taxon>
        <taxon>Dolosigranulum</taxon>
    </lineage>
</organism>
<name>A0A1S8KPU4_9LACT</name>
<dbReference type="AlphaFoldDB" id="A0A1S8KPU4"/>
<protein>
    <submittedName>
        <fullName evidence="1">Uncharacterized protein</fullName>
    </submittedName>
</protein>
<dbReference type="Proteomes" id="UP000190409">
    <property type="component" value="Unassembled WGS sequence"/>
</dbReference>
<sequence length="109" mass="12440">MIEDRDFLMRQIKQMIQNLGKILDRNTLRELLALSEDDMSNEELDSLYLMGQVDIIAAEKQLTPQHLSVDLGIDIDRLEDLFKGQAFLTEPEATNVKSFLETQDNSGPT</sequence>
<evidence type="ECO:0000313" key="2">
    <source>
        <dbReference type="Proteomes" id="UP000190409"/>
    </source>
</evidence>
<dbReference type="EMBL" id="MUYF01000003">
    <property type="protein sequence ID" value="OOL81749.1"/>
    <property type="molecule type" value="Genomic_DNA"/>
</dbReference>
<accession>A0A1S8KPU4</accession>
<gene>
    <name evidence="1" type="ORF">BWX42_08620</name>
</gene>